<dbReference type="FunFam" id="3.90.176.10:FF:000001">
    <property type="entry name" value="NAD(P)(+)--arginine ADP-ribosyltransferase"/>
    <property type="match status" value="1"/>
</dbReference>
<dbReference type="Pfam" id="PF01129">
    <property type="entry name" value="ART"/>
    <property type="match status" value="1"/>
</dbReference>
<evidence type="ECO:0000256" key="2">
    <source>
        <dbReference type="ARBA" id="ARBA00009558"/>
    </source>
</evidence>
<keyword evidence="16" id="KW-1185">Reference proteome</keyword>
<keyword evidence="3" id="KW-0964">Secreted</keyword>
<proteinExistence type="inferred from homology"/>
<feature type="signal peptide" evidence="14">
    <location>
        <begin position="1"/>
        <end position="21"/>
    </location>
</feature>
<dbReference type="GO" id="GO:0005615">
    <property type="term" value="C:extracellular space"/>
    <property type="evidence" value="ECO:0007669"/>
    <property type="project" value="UniProtKB-ARBA"/>
</dbReference>
<evidence type="ECO:0000256" key="14">
    <source>
        <dbReference type="RuleBase" id="RU361228"/>
    </source>
</evidence>
<sequence>WPLPSMASLALTLALLPMVMATAAIKAVPLDMARDSFDDQYRDCGPAMTKELPALNRSEFQQNPLFARGWKKAADVWQSRGLSASPLSPDQAIAVMLYSMNEMYSEFNKAVGTAGRSRQVYRDNFHYKTLPFLLTQAVMTLEGTRGSQCHDVFRGVRGVHFTAVVGQQVRFGQFASTSLSKKMAQGYGTDTMFQVHTCHGANIVDFSYDKTNKEMLIPPFETFEVIEVNQEGEKPRIRLSSTRTYNNYNCKWL</sequence>
<evidence type="ECO:0000256" key="8">
    <source>
        <dbReference type="ARBA" id="ARBA00022729"/>
    </source>
</evidence>
<evidence type="ECO:0000313" key="16">
    <source>
        <dbReference type="Proteomes" id="UP000558509"/>
    </source>
</evidence>
<comment type="caution">
    <text evidence="15">The sequence shown here is derived from an EMBL/GenBank/DDBJ whole genome shotgun (WGS) entry which is preliminary data.</text>
</comment>
<dbReference type="PANTHER" id="PTHR10339">
    <property type="entry name" value="ADP-RIBOSYLTRANSFERASE"/>
    <property type="match status" value="1"/>
</dbReference>
<dbReference type="GO" id="GO:0106274">
    <property type="term" value="F:NAD+-protein-arginine ADP-ribosyltransferase activity"/>
    <property type="evidence" value="ECO:0007669"/>
    <property type="project" value="UniProtKB-EC"/>
</dbReference>
<evidence type="ECO:0000256" key="13">
    <source>
        <dbReference type="ARBA" id="ARBA00047597"/>
    </source>
</evidence>
<keyword evidence="8 14" id="KW-0732">Signal</keyword>
<dbReference type="GO" id="GO:0003950">
    <property type="term" value="F:NAD+ poly-ADP-ribosyltransferase activity"/>
    <property type="evidence" value="ECO:0007669"/>
    <property type="project" value="TreeGrafter"/>
</dbReference>
<dbReference type="EC" id="2.4.2.31" evidence="14"/>
<keyword evidence="12" id="KW-1015">Disulfide bond</keyword>
<dbReference type="GO" id="GO:0046677">
    <property type="term" value="P:response to antibiotic"/>
    <property type="evidence" value="ECO:0007669"/>
    <property type="project" value="UniProtKB-ARBA"/>
</dbReference>
<dbReference type="EMBL" id="VZTB01018002">
    <property type="protein sequence ID" value="NXA84540.1"/>
    <property type="molecule type" value="Genomic_DNA"/>
</dbReference>
<feature type="chain" id="PRO_5029943967" description="NAD(P)(+)--arginine ADP-ribosyltransferase" evidence="14">
    <location>
        <begin position="22"/>
        <end position="253"/>
    </location>
</feature>
<protein>
    <recommendedName>
        <fullName evidence="14">NAD(P)(+)--arginine ADP-ribosyltransferase</fullName>
        <ecNumber evidence="14">2.4.2.31</ecNumber>
    </recommendedName>
    <alternativeName>
        <fullName evidence="14">Mono(ADP-ribosyl)transferase</fullName>
    </alternativeName>
</protein>
<dbReference type="PANTHER" id="PTHR10339:SF25">
    <property type="entry name" value="SECRETED EXOENZYME S"/>
    <property type="match status" value="1"/>
</dbReference>
<dbReference type="Proteomes" id="UP000558509">
    <property type="component" value="Unassembled WGS sequence"/>
</dbReference>
<keyword evidence="7" id="KW-0548">Nucleotidyltransferase</keyword>
<dbReference type="InterPro" id="IPR000768">
    <property type="entry name" value="ART"/>
</dbReference>
<dbReference type="InterPro" id="IPR050999">
    <property type="entry name" value="ADP-ribosyltransferase_ARG"/>
</dbReference>
<evidence type="ECO:0000313" key="15">
    <source>
        <dbReference type="EMBL" id="NXA84540.1"/>
    </source>
</evidence>
<organism evidence="15 16">
    <name type="scientific">Thryothorus ludovicianus</name>
    <name type="common">Carolina wren</name>
    <name type="synonym">Sylvia ludoviciana</name>
    <dbReference type="NCBI Taxonomy" id="74200"/>
    <lineage>
        <taxon>Eukaryota</taxon>
        <taxon>Metazoa</taxon>
        <taxon>Chordata</taxon>
        <taxon>Craniata</taxon>
        <taxon>Vertebrata</taxon>
        <taxon>Euteleostomi</taxon>
        <taxon>Archelosauria</taxon>
        <taxon>Archosauria</taxon>
        <taxon>Dinosauria</taxon>
        <taxon>Saurischia</taxon>
        <taxon>Theropoda</taxon>
        <taxon>Coelurosauria</taxon>
        <taxon>Aves</taxon>
        <taxon>Neognathae</taxon>
        <taxon>Neoaves</taxon>
        <taxon>Telluraves</taxon>
        <taxon>Australaves</taxon>
        <taxon>Passeriformes</taxon>
        <taxon>Certhiidae</taxon>
        <taxon>Troglodytinae</taxon>
        <taxon>Thryothorus</taxon>
    </lineage>
</organism>
<dbReference type="PROSITE" id="PS51996">
    <property type="entry name" value="TR_MART"/>
    <property type="match status" value="1"/>
</dbReference>
<evidence type="ECO:0000256" key="9">
    <source>
        <dbReference type="ARBA" id="ARBA00022857"/>
    </source>
</evidence>
<evidence type="ECO:0000256" key="1">
    <source>
        <dbReference type="ARBA" id="ARBA00004613"/>
    </source>
</evidence>
<dbReference type="GO" id="GO:0044194">
    <property type="term" value="C:cytolytic granule"/>
    <property type="evidence" value="ECO:0007669"/>
    <property type="project" value="UniProtKB-ARBA"/>
</dbReference>
<feature type="non-terminal residue" evidence="15">
    <location>
        <position position="253"/>
    </location>
</feature>
<name>A0A7K7Z2G8_THRLU</name>
<evidence type="ECO:0000256" key="5">
    <source>
        <dbReference type="ARBA" id="ARBA00022676"/>
    </source>
</evidence>
<evidence type="ECO:0000256" key="4">
    <source>
        <dbReference type="ARBA" id="ARBA00022656"/>
    </source>
</evidence>
<evidence type="ECO:0000256" key="6">
    <source>
        <dbReference type="ARBA" id="ARBA00022679"/>
    </source>
</evidence>
<evidence type="ECO:0000256" key="3">
    <source>
        <dbReference type="ARBA" id="ARBA00022525"/>
    </source>
</evidence>
<evidence type="ECO:0000256" key="7">
    <source>
        <dbReference type="ARBA" id="ARBA00022695"/>
    </source>
</evidence>
<dbReference type="AlphaFoldDB" id="A0A7K7Z2G8"/>
<dbReference type="PRINTS" id="PR00970">
    <property type="entry name" value="RIBTRNSFRASE"/>
</dbReference>
<accession>A0A7K7Z2G8</accession>
<comment type="catalytic activity">
    <reaction evidence="13 14">
        <text>L-arginyl-[protein] + NAD(+) = N(omega)-(ADP-D-ribosyl)-L-arginyl-[protein] + nicotinamide + H(+)</text>
        <dbReference type="Rhea" id="RHEA:19149"/>
        <dbReference type="Rhea" id="RHEA-COMP:10532"/>
        <dbReference type="Rhea" id="RHEA-COMP:15087"/>
        <dbReference type="ChEBI" id="CHEBI:15378"/>
        <dbReference type="ChEBI" id="CHEBI:17154"/>
        <dbReference type="ChEBI" id="CHEBI:29965"/>
        <dbReference type="ChEBI" id="CHEBI:57540"/>
        <dbReference type="ChEBI" id="CHEBI:142554"/>
        <dbReference type="EC" id="2.4.2.31"/>
    </reaction>
</comment>
<dbReference type="SUPFAM" id="SSF56399">
    <property type="entry name" value="ADP-ribosylation"/>
    <property type="match status" value="1"/>
</dbReference>
<dbReference type="Gene3D" id="3.90.176.10">
    <property type="entry name" value="Toxin ADP-ribosyltransferase, Chain A, domain 1"/>
    <property type="match status" value="1"/>
</dbReference>
<gene>
    <name evidence="15" type="primary">Madprt_5</name>
    <name evidence="15" type="ORF">THRLUD_R05709</name>
</gene>
<evidence type="ECO:0000256" key="11">
    <source>
        <dbReference type="ARBA" id="ARBA00023027"/>
    </source>
</evidence>
<keyword evidence="6 14" id="KW-0808">Transferase</keyword>
<keyword evidence="10" id="KW-0843">Virulence</keyword>
<reference evidence="15 16" key="1">
    <citation type="submission" date="2019-09" db="EMBL/GenBank/DDBJ databases">
        <title>Bird 10,000 Genomes (B10K) Project - Family phase.</title>
        <authorList>
            <person name="Zhang G."/>
        </authorList>
    </citation>
    <scope>NUCLEOTIDE SEQUENCE [LARGE SCALE GENOMIC DNA]</scope>
    <source>
        <strain evidence="15">B10K-DU-001-68</strain>
        <tissue evidence="15">Muscle</tissue>
    </source>
</reference>
<evidence type="ECO:0000256" key="12">
    <source>
        <dbReference type="ARBA" id="ARBA00023157"/>
    </source>
</evidence>
<comment type="subcellular location">
    <subcellularLocation>
        <location evidence="1">Secreted</location>
    </subcellularLocation>
</comment>
<keyword evidence="5 14" id="KW-0328">Glycosyltransferase</keyword>
<feature type="non-terminal residue" evidence="15">
    <location>
        <position position="1"/>
    </location>
</feature>
<dbReference type="GO" id="GO:0016779">
    <property type="term" value="F:nucleotidyltransferase activity"/>
    <property type="evidence" value="ECO:0007669"/>
    <property type="project" value="UniProtKB-KW"/>
</dbReference>
<dbReference type="GO" id="GO:0090729">
    <property type="term" value="F:toxin activity"/>
    <property type="evidence" value="ECO:0007669"/>
    <property type="project" value="UniProtKB-KW"/>
</dbReference>
<comment type="similarity">
    <text evidence="2 14">Belongs to the Arg-specific ADP-ribosyltransferase family.</text>
</comment>
<evidence type="ECO:0000256" key="10">
    <source>
        <dbReference type="ARBA" id="ARBA00023026"/>
    </source>
</evidence>
<keyword evidence="4" id="KW-0800">Toxin</keyword>
<keyword evidence="11 14" id="KW-0520">NAD</keyword>
<keyword evidence="9 14" id="KW-0521">NADP</keyword>